<keyword evidence="3" id="KW-1185">Reference proteome</keyword>
<proteinExistence type="predicted"/>
<protein>
    <submittedName>
        <fullName evidence="2">Uncharacterized protein</fullName>
    </submittedName>
</protein>
<organism evidence="2">
    <name type="scientific">Darwinula stevensoni</name>
    <dbReference type="NCBI Taxonomy" id="69355"/>
    <lineage>
        <taxon>Eukaryota</taxon>
        <taxon>Metazoa</taxon>
        <taxon>Ecdysozoa</taxon>
        <taxon>Arthropoda</taxon>
        <taxon>Crustacea</taxon>
        <taxon>Oligostraca</taxon>
        <taxon>Ostracoda</taxon>
        <taxon>Podocopa</taxon>
        <taxon>Podocopida</taxon>
        <taxon>Darwinulocopina</taxon>
        <taxon>Darwinuloidea</taxon>
        <taxon>Darwinulidae</taxon>
        <taxon>Darwinula</taxon>
    </lineage>
</organism>
<sequence>MYSSDQEEQARETSRTCSPIDEEIRLPKRPRKDIEKKRPITPGLSAHSYAEGESEPQISEGDGDDGQHPRMKVVGPSTYPQSPTANGTDDGLWSAYRKLSLEFSFARMMDYLKTFKCNVDASNLVFKGIQRSVAVPRSRITGSNKITSAITEVTPILEANPESSMRQTCRKGIRAREDSDYRIKKRKVSATSWSRASLESCYRGNHEINFSLLELSASAARSFSTDKKNLLKEKLTAEGEDKRCQLPIVVASSPSSNSFNVGYLEKYEELRETRENESEIHAAYGEILKDCQYGGGRSFAQVFATSDESLKSFMGMRKPEEADEWTSFVKLCISRQAIQRGKDYPETGKEELPLHLKLVTLIDLKLESEEGGDDSQRYMKEDSSNLAILMLAVVSPCRGIGESKPHCLPGDRGKYYLPVKAPLKDEL</sequence>
<evidence type="ECO:0000313" key="2">
    <source>
        <dbReference type="EMBL" id="CAD7252556.1"/>
    </source>
</evidence>
<evidence type="ECO:0000256" key="1">
    <source>
        <dbReference type="SAM" id="MobiDB-lite"/>
    </source>
</evidence>
<reference evidence="2" key="1">
    <citation type="submission" date="2020-11" db="EMBL/GenBank/DDBJ databases">
        <authorList>
            <person name="Tran Van P."/>
        </authorList>
    </citation>
    <scope>NUCLEOTIDE SEQUENCE</scope>
</reference>
<feature type="compositionally biased region" description="Basic and acidic residues" evidence="1">
    <location>
        <begin position="22"/>
        <end position="38"/>
    </location>
</feature>
<dbReference type="Proteomes" id="UP000677054">
    <property type="component" value="Unassembled WGS sequence"/>
</dbReference>
<name>A0A7R9AE53_9CRUS</name>
<dbReference type="AlphaFoldDB" id="A0A7R9AE53"/>
<gene>
    <name evidence="2" type="ORF">DSTB1V02_LOCUS12314</name>
</gene>
<evidence type="ECO:0000313" key="3">
    <source>
        <dbReference type="Proteomes" id="UP000677054"/>
    </source>
</evidence>
<accession>A0A7R9AE53</accession>
<feature type="region of interest" description="Disordered" evidence="1">
    <location>
        <begin position="1"/>
        <end position="89"/>
    </location>
</feature>
<dbReference type="EMBL" id="LR904076">
    <property type="protein sequence ID" value="CAD7252556.1"/>
    <property type="molecule type" value="Genomic_DNA"/>
</dbReference>
<dbReference type="EMBL" id="CAJPEV010004559">
    <property type="protein sequence ID" value="CAG0901997.1"/>
    <property type="molecule type" value="Genomic_DNA"/>
</dbReference>
<feature type="compositionally biased region" description="Polar residues" evidence="1">
    <location>
        <begin position="78"/>
        <end position="87"/>
    </location>
</feature>